<name>A0ABN6DWA1_9BACT</name>
<keyword evidence="3" id="KW-0479">Metal-binding</keyword>
<feature type="domain" description="Extradiol ring-cleavage dioxygenase class III enzyme subunit B" evidence="6">
    <location>
        <begin position="14"/>
        <end position="212"/>
    </location>
</feature>
<dbReference type="InterPro" id="IPR004183">
    <property type="entry name" value="Xdiol_dOase_suB"/>
</dbReference>
<accession>A0ABN6DWA1</accession>
<dbReference type="GO" id="GO:0051213">
    <property type="term" value="F:dioxygenase activity"/>
    <property type="evidence" value="ECO:0007669"/>
    <property type="project" value="UniProtKB-KW"/>
</dbReference>
<evidence type="ECO:0000256" key="1">
    <source>
        <dbReference type="ARBA" id="ARBA00001947"/>
    </source>
</evidence>
<keyword evidence="7" id="KW-0223">Dioxygenase</keyword>
<protein>
    <submittedName>
        <fullName evidence="7">Dioxygenase</fullName>
    </submittedName>
</protein>
<dbReference type="PANTHER" id="PTHR30096">
    <property type="entry name" value="4,5-DOPA DIOXYGENASE EXTRADIOL-LIKE PROTEIN"/>
    <property type="match status" value="1"/>
</dbReference>
<dbReference type="CDD" id="cd07363">
    <property type="entry name" value="45_DOPA_Dioxygenase"/>
    <property type="match status" value="1"/>
</dbReference>
<evidence type="ECO:0000313" key="7">
    <source>
        <dbReference type="EMBL" id="BCR04317.1"/>
    </source>
</evidence>
<dbReference type="Gene3D" id="3.40.830.10">
    <property type="entry name" value="LigB-like"/>
    <property type="match status" value="1"/>
</dbReference>
<dbReference type="PANTHER" id="PTHR30096:SF0">
    <property type="entry name" value="4,5-DOPA DIOXYGENASE EXTRADIOL-LIKE PROTEIN"/>
    <property type="match status" value="1"/>
</dbReference>
<proteinExistence type="inferred from homology"/>
<keyword evidence="4" id="KW-0862">Zinc</keyword>
<evidence type="ECO:0000256" key="5">
    <source>
        <dbReference type="ARBA" id="ARBA00023002"/>
    </source>
</evidence>
<keyword evidence="8" id="KW-1185">Reference proteome</keyword>
<keyword evidence="5" id="KW-0560">Oxidoreductase</keyword>
<dbReference type="SUPFAM" id="SSF53213">
    <property type="entry name" value="LigB-like"/>
    <property type="match status" value="1"/>
</dbReference>
<evidence type="ECO:0000313" key="8">
    <source>
        <dbReference type="Proteomes" id="UP001319827"/>
    </source>
</evidence>
<dbReference type="InterPro" id="IPR014436">
    <property type="entry name" value="Extradiol_dOase_DODA"/>
</dbReference>
<evidence type="ECO:0000256" key="3">
    <source>
        <dbReference type="ARBA" id="ARBA00022723"/>
    </source>
</evidence>
<evidence type="ECO:0000256" key="4">
    <source>
        <dbReference type="ARBA" id="ARBA00022833"/>
    </source>
</evidence>
<comment type="similarity">
    <text evidence="2">Belongs to the DODA-type extradiol aromatic ring-opening dioxygenase family.</text>
</comment>
<reference evidence="7 8" key="1">
    <citation type="journal article" date="2016" name="C (Basel)">
        <title>Selective Growth of and Electricity Production by Marine Exoelectrogenic Bacteria in Self-Aggregated Hydrogel of Microbially Reduced Graphene Oxide.</title>
        <authorList>
            <person name="Yoshida N."/>
            <person name="Goto Y."/>
            <person name="Miyata Y."/>
        </authorList>
    </citation>
    <scope>NUCLEOTIDE SEQUENCE [LARGE SCALE GENOMIC DNA]</scope>
    <source>
        <strain evidence="7 8">NIT-T3</strain>
    </source>
</reference>
<dbReference type="Proteomes" id="UP001319827">
    <property type="component" value="Chromosome"/>
</dbReference>
<sequence>MNLVLENDYTRGLRQLGPRLPRPEAICVVSAHWLTRGTFVSCQPEPRQIYDFYGFPQELYEIRYRPQGHPGLAARAVELLRGVVPTAACDAGWGDDHAGWSVLHHLFPKADVPVFLVSIDMAAPAATHLALGRALAPLRDEGVLILGSGNIVHNLRLADLGDVDAPPEPLGLAFDAAMKQALLAGDLETLVNYQQLGETARYAVPTPDHYYPMLYPAAVRGQGEPLSFTCEIFQNRAVSMRAFLVGEH</sequence>
<comment type="cofactor">
    <cofactor evidence="1">
        <name>Zn(2+)</name>
        <dbReference type="ChEBI" id="CHEBI:29105"/>
    </cofactor>
</comment>
<reference evidence="7 8" key="2">
    <citation type="journal article" date="2021" name="Int. J. Syst. Evol. Microbiol.">
        <title>Isolation and Polyphasic Characterization of Desulfuromonas versatilis sp. Nov., an Electrogenic Bacteria Capable of Versatile Metabolism Isolated from a Graphene Oxide-Reducing Enrichment Culture.</title>
        <authorList>
            <person name="Xie L."/>
            <person name="Yoshida N."/>
            <person name="Ishii S."/>
            <person name="Meng L."/>
        </authorList>
    </citation>
    <scope>NUCLEOTIDE SEQUENCE [LARGE SCALE GENOMIC DNA]</scope>
    <source>
        <strain evidence="7 8">NIT-T3</strain>
    </source>
</reference>
<gene>
    <name evidence="7" type="ORF">DESUT3_13860</name>
</gene>
<organism evidence="7 8">
    <name type="scientific">Desulfuromonas versatilis</name>
    <dbReference type="NCBI Taxonomy" id="2802975"/>
    <lineage>
        <taxon>Bacteria</taxon>
        <taxon>Pseudomonadati</taxon>
        <taxon>Thermodesulfobacteriota</taxon>
        <taxon>Desulfuromonadia</taxon>
        <taxon>Desulfuromonadales</taxon>
        <taxon>Desulfuromonadaceae</taxon>
        <taxon>Desulfuromonas</taxon>
    </lineage>
</organism>
<dbReference type="PIRSF" id="PIRSF006157">
    <property type="entry name" value="Doxgns_DODA"/>
    <property type="match status" value="1"/>
</dbReference>
<dbReference type="Pfam" id="PF02900">
    <property type="entry name" value="LigB"/>
    <property type="match status" value="1"/>
</dbReference>
<evidence type="ECO:0000259" key="6">
    <source>
        <dbReference type="Pfam" id="PF02900"/>
    </source>
</evidence>
<dbReference type="EMBL" id="AP024355">
    <property type="protein sequence ID" value="BCR04317.1"/>
    <property type="molecule type" value="Genomic_DNA"/>
</dbReference>
<evidence type="ECO:0000256" key="2">
    <source>
        <dbReference type="ARBA" id="ARBA00007581"/>
    </source>
</evidence>